<reference evidence="3" key="2">
    <citation type="submission" date="2013-10" db="EMBL/GenBank/DDBJ databases">
        <authorList>
            <person name="Aslett M."/>
        </authorList>
    </citation>
    <scope>NUCLEOTIDE SEQUENCE [LARGE SCALE GENOMIC DNA]</scope>
    <source>
        <strain evidence="3">Houghton</strain>
    </source>
</reference>
<name>U6MK78_9EIME</name>
<protein>
    <submittedName>
        <fullName evidence="3">Uncharacterized protein</fullName>
    </submittedName>
</protein>
<feature type="region of interest" description="Disordered" evidence="1">
    <location>
        <begin position="111"/>
        <end position="131"/>
    </location>
</feature>
<keyword evidence="2" id="KW-0472">Membrane</keyword>
<dbReference type="VEuPathDB" id="ToxoDB:ENH_00001160"/>
<feature type="transmembrane region" description="Helical" evidence="2">
    <location>
        <begin position="21"/>
        <end position="42"/>
    </location>
</feature>
<dbReference type="AlphaFoldDB" id="U6MK78"/>
<dbReference type="OrthoDB" id="330047at2759"/>
<reference evidence="3" key="1">
    <citation type="submission" date="2013-10" db="EMBL/GenBank/DDBJ databases">
        <title>Genomic analysis of the causative agents of coccidiosis in chickens.</title>
        <authorList>
            <person name="Reid A.J."/>
            <person name="Blake D."/>
            <person name="Billington K."/>
            <person name="Browne H."/>
            <person name="Dunn M."/>
            <person name="Hung S."/>
            <person name="Kawahara F."/>
            <person name="Miranda-Saavedra D."/>
            <person name="Mourier T."/>
            <person name="Nagra H."/>
            <person name="Otto T.D."/>
            <person name="Rawlings N."/>
            <person name="Sanchez A."/>
            <person name="Sanders M."/>
            <person name="Subramaniam C."/>
            <person name="Tay Y."/>
            <person name="Dear P."/>
            <person name="Doerig C."/>
            <person name="Gruber A."/>
            <person name="Parkinson J."/>
            <person name="Shirley M."/>
            <person name="Wan K.L."/>
            <person name="Berriman M."/>
            <person name="Tomley F."/>
            <person name="Pain A."/>
        </authorList>
    </citation>
    <scope>NUCLEOTIDE SEQUENCE [LARGE SCALE GENOMIC DNA]</scope>
    <source>
        <strain evidence="3">Houghton</strain>
    </source>
</reference>
<proteinExistence type="predicted"/>
<evidence type="ECO:0000313" key="3">
    <source>
        <dbReference type="EMBL" id="CDJ62025.1"/>
    </source>
</evidence>
<keyword evidence="2" id="KW-1133">Transmembrane helix</keyword>
<gene>
    <name evidence="3" type="ORF">ENH_00001160</name>
</gene>
<evidence type="ECO:0000313" key="4">
    <source>
        <dbReference type="Proteomes" id="UP000030754"/>
    </source>
</evidence>
<keyword evidence="2" id="KW-0812">Transmembrane</keyword>
<feature type="transmembrane region" description="Helical" evidence="2">
    <location>
        <begin position="48"/>
        <end position="72"/>
    </location>
</feature>
<evidence type="ECO:0000256" key="2">
    <source>
        <dbReference type="SAM" id="Phobius"/>
    </source>
</evidence>
<sequence>MSSQLYCYGSRYFSQQNMGRLIGTTFCLAGLLSLLTNLMREYALKRSFAPMCLLAISLSLVAAALVCLLQCLDRRGALGPPRVAAAAAAAKKAKLQQQQQQQQLLELQRIETCSEPHRPTDAEETEVNKEG</sequence>
<accession>U6MK78</accession>
<dbReference type="RefSeq" id="XP_013439387.1">
    <property type="nucleotide sequence ID" value="XM_013583933.1"/>
</dbReference>
<keyword evidence="4" id="KW-1185">Reference proteome</keyword>
<dbReference type="Proteomes" id="UP000030754">
    <property type="component" value="Unassembled WGS sequence"/>
</dbReference>
<organism evidence="3 4">
    <name type="scientific">Eimeria necatrix</name>
    <dbReference type="NCBI Taxonomy" id="51315"/>
    <lineage>
        <taxon>Eukaryota</taxon>
        <taxon>Sar</taxon>
        <taxon>Alveolata</taxon>
        <taxon>Apicomplexa</taxon>
        <taxon>Conoidasida</taxon>
        <taxon>Coccidia</taxon>
        <taxon>Eucoccidiorida</taxon>
        <taxon>Eimeriorina</taxon>
        <taxon>Eimeriidae</taxon>
        <taxon>Eimeria</taxon>
    </lineage>
</organism>
<dbReference type="EMBL" id="HG722323">
    <property type="protein sequence ID" value="CDJ62025.1"/>
    <property type="molecule type" value="Genomic_DNA"/>
</dbReference>
<evidence type="ECO:0000256" key="1">
    <source>
        <dbReference type="SAM" id="MobiDB-lite"/>
    </source>
</evidence>
<dbReference type="GeneID" id="25470315"/>